<dbReference type="InterPro" id="IPR013848">
    <property type="entry name" value="Methylthiotransferase_N"/>
</dbReference>
<comment type="subunit">
    <text evidence="9">Monomer.</text>
</comment>
<keyword evidence="4 9" id="KW-0808">Transferase</keyword>
<comment type="caution">
    <text evidence="9">Lacks conserved residue(s) required for the propagation of feature annotation.</text>
</comment>
<feature type="site" description="Interaction with substrate tRNA" evidence="9">
    <location>
        <position position="568"/>
    </location>
</feature>
<keyword evidence="8" id="KW-0411">Iron-sulfur</keyword>
<dbReference type="SUPFAM" id="SSF52540">
    <property type="entry name" value="P-loop containing nucleoside triphosphate hydrolases"/>
    <property type="match status" value="2"/>
</dbReference>
<evidence type="ECO:0000259" key="14">
    <source>
        <dbReference type="PROSITE" id="PS51918"/>
    </source>
</evidence>
<feature type="binding site" evidence="9">
    <location>
        <begin position="440"/>
        <end position="447"/>
    </location>
    <ligand>
        <name>ATP</name>
        <dbReference type="ChEBI" id="CHEBI:30616"/>
    </ligand>
</feature>
<feature type="domain" description="Radical SAM core" evidence="14">
    <location>
        <begin position="124"/>
        <end position="371"/>
    </location>
</feature>
<dbReference type="EMBL" id="MHIF01000006">
    <property type="protein sequence ID" value="OGY49039.1"/>
    <property type="molecule type" value="Genomic_DNA"/>
</dbReference>
<dbReference type="GO" id="GO:0052381">
    <property type="term" value="F:tRNA dimethylallyltransferase activity"/>
    <property type="evidence" value="ECO:0007669"/>
    <property type="project" value="UniProtKB-UniRule"/>
</dbReference>
<dbReference type="PROSITE" id="PS51449">
    <property type="entry name" value="MTTASE_N"/>
    <property type="match status" value="1"/>
</dbReference>
<comment type="cofactor">
    <cofactor evidence="9">
        <name>Mg(2+)</name>
        <dbReference type="ChEBI" id="CHEBI:18420"/>
    </cofactor>
</comment>
<dbReference type="Pfam" id="PF00919">
    <property type="entry name" value="UPF0004"/>
    <property type="match status" value="1"/>
</dbReference>
<dbReference type="SFLD" id="SFLDG01082">
    <property type="entry name" value="B12-binding_domain_containing"/>
    <property type="match status" value="1"/>
</dbReference>
<dbReference type="PANTHER" id="PTHR43020">
    <property type="entry name" value="CDK5 REGULATORY SUBUNIT-ASSOCIATED PROTEIN 1"/>
    <property type="match status" value="1"/>
</dbReference>
<dbReference type="PROSITE" id="PS51918">
    <property type="entry name" value="RADICAL_SAM"/>
    <property type="match status" value="1"/>
</dbReference>
<dbReference type="InterPro" id="IPR023404">
    <property type="entry name" value="rSAM_horseshoe"/>
</dbReference>
<keyword evidence="9 10" id="KW-0819">tRNA processing</keyword>
<dbReference type="GO" id="GO:0005524">
    <property type="term" value="F:ATP binding"/>
    <property type="evidence" value="ECO:0007669"/>
    <property type="project" value="UniProtKB-UniRule"/>
</dbReference>
<dbReference type="AlphaFoldDB" id="A0A1G1Y9R4"/>
<dbReference type="InterPro" id="IPR018022">
    <property type="entry name" value="IPT"/>
</dbReference>
<keyword evidence="9" id="KW-0460">Magnesium</keyword>
<evidence type="ECO:0000256" key="10">
    <source>
        <dbReference type="RuleBase" id="RU003783"/>
    </source>
</evidence>
<dbReference type="InterPro" id="IPR006638">
    <property type="entry name" value="Elp3/MiaA/NifB-like_rSAM"/>
</dbReference>
<evidence type="ECO:0000256" key="1">
    <source>
        <dbReference type="ARBA" id="ARBA00001966"/>
    </source>
</evidence>
<keyword evidence="9 12" id="KW-0067">ATP-binding</keyword>
<dbReference type="NCBIfam" id="TIGR00089">
    <property type="entry name" value="MiaB/RimO family radical SAM methylthiotransferase"/>
    <property type="match status" value="1"/>
</dbReference>
<keyword evidence="9 12" id="KW-0547">Nucleotide-binding</keyword>
<dbReference type="Gene3D" id="3.40.50.300">
    <property type="entry name" value="P-loop containing nucleotide triphosphate hydrolases"/>
    <property type="match status" value="1"/>
</dbReference>
<dbReference type="InterPro" id="IPR027417">
    <property type="entry name" value="P-loop_NTPase"/>
</dbReference>
<dbReference type="GO" id="GO:0051539">
    <property type="term" value="F:4 iron, 4 sulfur cluster binding"/>
    <property type="evidence" value="ECO:0007669"/>
    <property type="project" value="UniProtKB-KW"/>
</dbReference>
<dbReference type="NCBIfam" id="TIGR01574">
    <property type="entry name" value="miaB-methiolase"/>
    <property type="match status" value="1"/>
</dbReference>
<dbReference type="InterPro" id="IPR058240">
    <property type="entry name" value="rSAM_sf"/>
</dbReference>
<dbReference type="PROSITE" id="PS01278">
    <property type="entry name" value="MTTASE_RADICAL"/>
    <property type="match status" value="1"/>
</dbReference>
<reference evidence="15 16" key="1">
    <citation type="journal article" date="2016" name="Nat. Commun.">
        <title>Thousands of microbial genomes shed light on interconnected biogeochemical processes in an aquifer system.</title>
        <authorList>
            <person name="Anantharaman K."/>
            <person name="Brown C.T."/>
            <person name="Hug L.A."/>
            <person name="Sharon I."/>
            <person name="Castelle C.J."/>
            <person name="Probst A.J."/>
            <person name="Thomas B.C."/>
            <person name="Singh A."/>
            <person name="Wilkins M.J."/>
            <person name="Karaoz U."/>
            <person name="Brodie E.L."/>
            <person name="Williams K.H."/>
            <person name="Hubbard S.S."/>
            <person name="Banfield J.F."/>
        </authorList>
    </citation>
    <scope>NUCLEOTIDE SEQUENCE [LARGE SCALE GENOMIC DNA]</scope>
</reference>
<evidence type="ECO:0000256" key="2">
    <source>
        <dbReference type="ARBA" id="ARBA00003213"/>
    </source>
</evidence>
<comment type="similarity">
    <text evidence="9 12">Belongs to the IPP transferase family.</text>
</comment>
<dbReference type="Gene3D" id="1.10.20.140">
    <property type="match status" value="1"/>
</dbReference>
<comment type="caution">
    <text evidence="15">The sequence shown here is derived from an EMBL/GenBank/DDBJ whole genome shotgun (WGS) entry which is preliminary data.</text>
</comment>
<feature type="binding site" evidence="9">
    <location>
        <begin position="442"/>
        <end position="447"/>
    </location>
    <ligand>
        <name>substrate</name>
    </ligand>
</feature>
<dbReference type="EC" id="2.5.1.75" evidence="9"/>
<evidence type="ECO:0000256" key="12">
    <source>
        <dbReference type="RuleBase" id="RU003785"/>
    </source>
</evidence>
<dbReference type="HAMAP" id="MF_00185">
    <property type="entry name" value="IPP_trans"/>
    <property type="match status" value="1"/>
</dbReference>
<evidence type="ECO:0000256" key="9">
    <source>
        <dbReference type="HAMAP-Rule" id="MF_00185"/>
    </source>
</evidence>
<comment type="function">
    <text evidence="2 9 11">Catalyzes the transfer of a dimethylallyl group onto the adenine at position 37 in tRNAs that read codons beginning with uridine, leading to the formation of N6-(dimethylallyl)adenosine (i(6)A).</text>
</comment>
<keyword evidence="3" id="KW-0004">4Fe-4S</keyword>
<keyword evidence="5" id="KW-0949">S-adenosyl-L-methionine</keyword>
<dbReference type="Gene3D" id="3.40.50.12160">
    <property type="entry name" value="Methylthiotransferase, N-terminal domain"/>
    <property type="match status" value="1"/>
</dbReference>
<dbReference type="SFLD" id="SFLDS00029">
    <property type="entry name" value="Radical_SAM"/>
    <property type="match status" value="1"/>
</dbReference>
<comment type="cofactor">
    <cofactor evidence="1">
        <name>[4Fe-4S] cluster</name>
        <dbReference type="ChEBI" id="CHEBI:49883"/>
    </cofactor>
</comment>
<dbReference type="InterPro" id="IPR038135">
    <property type="entry name" value="Methylthiotransferase_N_sf"/>
</dbReference>
<accession>A0A1G1Y9R4</accession>
<dbReference type="Pfam" id="PF01715">
    <property type="entry name" value="IPPT"/>
    <property type="match status" value="1"/>
</dbReference>
<evidence type="ECO:0000256" key="4">
    <source>
        <dbReference type="ARBA" id="ARBA00022679"/>
    </source>
</evidence>
<dbReference type="InterPro" id="IPR005839">
    <property type="entry name" value="Methylthiotransferase"/>
</dbReference>
<feature type="site" description="Interaction with substrate tRNA" evidence="9">
    <location>
        <position position="543"/>
    </location>
</feature>
<dbReference type="PANTHER" id="PTHR43020:SF2">
    <property type="entry name" value="MITOCHONDRIAL TRNA METHYLTHIOTRANSFERASE CDK5RAP1"/>
    <property type="match status" value="1"/>
</dbReference>
<dbReference type="InterPro" id="IPR020612">
    <property type="entry name" value="Methylthiotransferase_CS"/>
</dbReference>
<proteinExistence type="inferred from homology"/>
<evidence type="ECO:0000256" key="3">
    <source>
        <dbReference type="ARBA" id="ARBA00022485"/>
    </source>
</evidence>
<dbReference type="SMART" id="SM00729">
    <property type="entry name" value="Elp3"/>
    <property type="match status" value="1"/>
</dbReference>
<dbReference type="NCBIfam" id="TIGR00174">
    <property type="entry name" value="miaA"/>
    <property type="match status" value="1"/>
</dbReference>
<evidence type="ECO:0000256" key="11">
    <source>
        <dbReference type="RuleBase" id="RU003784"/>
    </source>
</evidence>
<evidence type="ECO:0000256" key="8">
    <source>
        <dbReference type="ARBA" id="ARBA00023014"/>
    </source>
</evidence>
<feature type="domain" description="MTTase N-terminal" evidence="13">
    <location>
        <begin position="1"/>
        <end position="113"/>
    </location>
</feature>
<gene>
    <name evidence="9" type="primary">miaA</name>
    <name evidence="15" type="ORF">A2663_03830</name>
</gene>
<keyword evidence="7" id="KW-0408">Iron</keyword>
<evidence type="ECO:0000256" key="6">
    <source>
        <dbReference type="ARBA" id="ARBA00022723"/>
    </source>
</evidence>
<protein>
    <recommendedName>
        <fullName evidence="9">tRNA dimethylallyltransferase</fullName>
        <ecNumber evidence="9">2.5.1.75</ecNumber>
    </recommendedName>
    <alternativeName>
        <fullName evidence="9">Dimethylallyl diphosphate:tRNA dimethylallyltransferase</fullName>
        <shortName evidence="9">DMAPP:tRNA dimethylallyltransferase</shortName>
        <shortName evidence="9">DMATase</shortName>
    </alternativeName>
    <alternativeName>
        <fullName evidence="9">Isopentenyl-diphosphate:tRNA isopentenyltransferase</fullName>
        <shortName evidence="9">IPP transferase</shortName>
        <shortName evidence="9">IPPT</shortName>
        <shortName evidence="9">IPTase</shortName>
    </alternativeName>
</protein>
<evidence type="ECO:0000256" key="7">
    <source>
        <dbReference type="ARBA" id="ARBA00023004"/>
    </source>
</evidence>
<keyword evidence="6" id="KW-0479">Metal-binding</keyword>
<dbReference type="SUPFAM" id="SSF102114">
    <property type="entry name" value="Radical SAM enzymes"/>
    <property type="match status" value="1"/>
</dbReference>
<dbReference type="FunFam" id="3.80.30.20:FF:000001">
    <property type="entry name" value="tRNA-2-methylthio-N(6)-dimethylallyladenosine synthase 2"/>
    <property type="match status" value="1"/>
</dbReference>
<comment type="catalytic activity">
    <reaction evidence="9 10">
        <text>adenosine(37) in tRNA + dimethylallyl diphosphate = N(6)-dimethylallyladenosine(37) in tRNA + diphosphate</text>
        <dbReference type="Rhea" id="RHEA:26482"/>
        <dbReference type="Rhea" id="RHEA-COMP:10162"/>
        <dbReference type="Rhea" id="RHEA-COMP:10375"/>
        <dbReference type="ChEBI" id="CHEBI:33019"/>
        <dbReference type="ChEBI" id="CHEBI:57623"/>
        <dbReference type="ChEBI" id="CHEBI:74411"/>
        <dbReference type="ChEBI" id="CHEBI:74415"/>
        <dbReference type="EC" id="2.5.1.75"/>
    </reaction>
</comment>
<dbReference type="Gene3D" id="3.80.30.20">
    <property type="entry name" value="tm_1862 like domain"/>
    <property type="match status" value="1"/>
</dbReference>
<dbReference type="GO" id="GO:0005829">
    <property type="term" value="C:cytosol"/>
    <property type="evidence" value="ECO:0007669"/>
    <property type="project" value="TreeGrafter"/>
</dbReference>
<evidence type="ECO:0000259" key="13">
    <source>
        <dbReference type="PROSITE" id="PS51449"/>
    </source>
</evidence>
<dbReference type="Pfam" id="PF04055">
    <property type="entry name" value="Radical_SAM"/>
    <property type="match status" value="1"/>
</dbReference>
<dbReference type="GO" id="GO:0035597">
    <property type="term" value="F:tRNA-2-methylthio-N(6)-dimethylallyladenosine(37) synthase activity"/>
    <property type="evidence" value="ECO:0007669"/>
    <property type="project" value="TreeGrafter"/>
</dbReference>
<evidence type="ECO:0000256" key="5">
    <source>
        <dbReference type="ARBA" id="ARBA00022691"/>
    </source>
</evidence>
<feature type="region of interest" description="Interaction with substrate tRNA" evidence="9">
    <location>
        <begin position="465"/>
        <end position="468"/>
    </location>
</feature>
<dbReference type="Proteomes" id="UP000178432">
    <property type="component" value="Unassembled WGS sequence"/>
</dbReference>
<dbReference type="SFLD" id="SFLDG01061">
    <property type="entry name" value="methylthiotransferase"/>
    <property type="match status" value="1"/>
</dbReference>
<organism evidence="15 16">
    <name type="scientific">Candidatus Buchananbacteria bacterium RIFCSPHIGHO2_01_FULL_46_12</name>
    <dbReference type="NCBI Taxonomy" id="1797536"/>
    <lineage>
        <taxon>Bacteria</taxon>
        <taxon>Candidatus Buchananiibacteriota</taxon>
    </lineage>
</organism>
<evidence type="ECO:0000313" key="16">
    <source>
        <dbReference type="Proteomes" id="UP000178432"/>
    </source>
</evidence>
<evidence type="ECO:0000313" key="15">
    <source>
        <dbReference type="EMBL" id="OGY49039.1"/>
    </source>
</evidence>
<dbReference type="GO" id="GO:0046872">
    <property type="term" value="F:metal ion binding"/>
    <property type="evidence" value="ECO:0007669"/>
    <property type="project" value="UniProtKB-KW"/>
</dbReference>
<name>A0A1G1Y9R4_9BACT</name>
<dbReference type="InterPro" id="IPR007197">
    <property type="entry name" value="rSAM"/>
</dbReference>
<sequence>MKYHIIAFGCQFNKSDSEKAAGLLKQLGYLPASELNEADLVLVLACSVRQTAVDRLFGLKIKFDAIRRKRPLLTILSGCILSSDEKKLAEFFDVVLPAKDLSNLSKAIVGTYQLRNFSNIHPAYNSKFQAYVPIMTGCDNFCSYCVVPFTRGREVSRPAGEIIEECRELIEKGYKLITLIGQNVNSYKATSYKLPARNASRSVAGGQAASSLSFPELLRRIDAMPGDYWLSFATSHPKDLSDKLIKTMAESRHVMPYLHLPAQSGDDEILKKMNRHYTAGHYVDLIKRARKAMPGLAVSTDIIAGFPTETKKQFLNTAKLFEKAKFDLAFIARYSARPGTAAAKLKDDVSLLEKKKREKILTEILKKTALKKNKGLIGQTVEVLAESYKGGFAFGRTRNFKNIKFACDFDRTGELIIVEVIDAYAFGLLGRLPRILAILGTTASGKTKLAVKLAKQFNGEIISADSRQVYQGMDVGTGKDLGEYSLNPKSYKLKANSSHIMYHLIDVENPKGQYTAAQWQTAALERIKEILRRGRVPVICGGSGLYISALVEGFSFTKTRKHENTKTRANLSKLSLKQLLALLKKIDPETFAVIDKNNRRRVERALEIYYQTGKPKSQQETKQKPPYDFLLLGLTFPREVLRERIAKRLKDRLEKEGMIEEIRKLHRRGVSWKRLEEFGLEYRFVARYLQGKLSYEELYGQLNSAIADFAKRQMTWFKRDKNIIWLDKAGEAVGRAREFLKKS</sequence>